<evidence type="ECO:0000313" key="1">
    <source>
        <dbReference type="EMBL" id="JAH20124.1"/>
    </source>
</evidence>
<accession>A0A0E9QTF5</accession>
<protein>
    <submittedName>
        <fullName evidence="1">Uncharacterized protein</fullName>
    </submittedName>
</protein>
<dbReference type="EMBL" id="GBXM01088453">
    <property type="protein sequence ID" value="JAH20124.1"/>
    <property type="molecule type" value="Transcribed_RNA"/>
</dbReference>
<sequence length="19" mass="2156">MISLSHHIVTLQIIARLLP</sequence>
<reference evidence="1" key="1">
    <citation type="submission" date="2014-11" db="EMBL/GenBank/DDBJ databases">
        <authorList>
            <person name="Amaro Gonzalez C."/>
        </authorList>
    </citation>
    <scope>NUCLEOTIDE SEQUENCE</scope>
</reference>
<proteinExistence type="predicted"/>
<dbReference type="AlphaFoldDB" id="A0A0E9QTF5"/>
<name>A0A0E9QTF5_ANGAN</name>
<organism evidence="1">
    <name type="scientific">Anguilla anguilla</name>
    <name type="common">European freshwater eel</name>
    <name type="synonym">Muraena anguilla</name>
    <dbReference type="NCBI Taxonomy" id="7936"/>
    <lineage>
        <taxon>Eukaryota</taxon>
        <taxon>Metazoa</taxon>
        <taxon>Chordata</taxon>
        <taxon>Craniata</taxon>
        <taxon>Vertebrata</taxon>
        <taxon>Euteleostomi</taxon>
        <taxon>Actinopterygii</taxon>
        <taxon>Neopterygii</taxon>
        <taxon>Teleostei</taxon>
        <taxon>Anguilliformes</taxon>
        <taxon>Anguillidae</taxon>
        <taxon>Anguilla</taxon>
    </lineage>
</organism>
<reference evidence="1" key="2">
    <citation type="journal article" date="2015" name="Fish Shellfish Immunol.">
        <title>Early steps in the European eel (Anguilla anguilla)-Vibrio vulnificus interaction in the gills: Role of the RtxA13 toxin.</title>
        <authorList>
            <person name="Callol A."/>
            <person name="Pajuelo D."/>
            <person name="Ebbesson L."/>
            <person name="Teles M."/>
            <person name="MacKenzie S."/>
            <person name="Amaro C."/>
        </authorList>
    </citation>
    <scope>NUCLEOTIDE SEQUENCE</scope>
</reference>